<dbReference type="Gene3D" id="3.30.10.10">
    <property type="entry name" value="Trypsin Inhibitor V, subunit A"/>
    <property type="match status" value="1"/>
</dbReference>
<accession>A0A1R1PQE2</accession>
<dbReference type="EMBL" id="LSSK01000489">
    <property type="protein sequence ID" value="OMH83169.1"/>
    <property type="molecule type" value="Genomic_DNA"/>
</dbReference>
<keyword evidence="3" id="KW-1185">Reference proteome</keyword>
<reference evidence="3" key="2">
    <citation type="submission" date="2017-01" db="EMBL/GenBank/DDBJ databases">
        <authorList>
            <person name="Wang Y."/>
            <person name="White M."/>
            <person name="Kvist S."/>
            <person name="Moncalvo J.-M."/>
        </authorList>
    </citation>
    <scope>NUCLEOTIDE SEQUENCE [LARGE SCALE GENOMIC DNA]</scope>
    <source>
        <strain evidence="3">COL-18-3</strain>
    </source>
</reference>
<evidence type="ECO:0000313" key="3">
    <source>
        <dbReference type="Proteomes" id="UP000188320"/>
    </source>
</evidence>
<sequence length="95" mass="10703">MDFSGLSENREEKAKEWKEKLDGKYLIIDCESLVPSNYDKATALQAKPELQVLLSSLPEPRRVLGPGVPVTRDLRLNRLNVTIDSTGLIKNVSFF</sequence>
<evidence type="ECO:0000313" key="1">
    <source>
        <dbReference type="EMBL" id="OMH79281.1"/>
    </source>
</evidence>
<gene>
    <name evidence="2" type="ORF">AX774_g3330</name>
    <name evidence="1" type="ORF">AX774_g7314</name>
</gene>
<name>A0A1R1PQE2_ZANCU</name>
<dbReference type="Proteomes" id="UP000188320">
    <property type="component" value="Unassembled WGS sequence"/>
</dbReference>
<proteinExistence type="predicted"/>
<reference evidence="2" key="1">
    <citation type="submission" date="2017-01" db="EMBL/GenBank/DDBJ databases">
        <authorList>
            <person name="Mah S.A."/>
            <person name="Swanson W.J."/>
            <person name="Moy G.W."/>
            <person name="Vacquier V.D."/>
        </authorList>
    </citation>
    <scope>NUCLEOTIDE SEQUENCE [LARGE SCALE GENOMIC DNA]</scope>
    <source>
        <strain evidence="2">COL-18-3</strain>
    </source>
</reference>
<protein>
    <submittedName>
        <fullName evidence="2">Uncharacterized protein</fullName>
    </submittedName>
</protein>
<organism evidence="2 3">
    <name type="scientific">Zancudomyces culisetae</name>
    <name type="common">Gut fungus</name>
    <name type="synonym">Smittium culisetae</name>
    <dbReference type="NCBI Taxonomy" id="1213189"/>
    <lineage>
        <taxon>Eukaryota</taxon>
        <taxon>Fungi</taxon>
        <taxon>Fungi incertae sedis</taxon>
        <taxon>Zoopagomycota</taxon>
        <taxon>Kickxellomycotina</taxon>
        <taxon>Harpellomycetes</taxon>
        <taxon>Harpellales</taxon>
        <taxon>Legeriomycetaceae</taxon>
        <taxon>Zancudomyces</taxon>
    </lineage>
</organism>
<dbReference type="OrthoDB" id="10013825at2759"/>
<comment type="caution">
    <text evidence="2">The sequence shown here is derived from an EMBL/GenBank/DDBJ whole genome shotgun (WGS) entry which is preliminary data.</text>
</comment>
<evidence type="ECO:0000313" key="2">
    <source>
        <dbReference type="EMBL" id="OMH83169.1"/>
    </source>
</evidence>
<dbReference type="EMBL" id="LSSK01001610">
    <property type="protein sequence ID" value="OMH79281.1"/>
    <property type="molecule type" value="Genomic_DNA"/>
</dbReference>
<dbReference type="AlphaFoldDB" id="A0A1R1PQE2"/>